<dbReference type="RefSeq" id="WP_345026928.1">
    <property type="nucleotide sequence ID" value="NZ_BAABEY010000011.1"/>
</dbReference>
<comment type="caution">
    <text evidence="1">The sequence shown here is derived from an EMBL/GenBank/DDBJ whole genome shotgun (WGS) entry which is preliminary data.</text>
</comment>
<evidence type="ECO:0000313" key="2">
    <source>
        <dbReference type="Proteomes" id="UP001501508"/>
    </source>
</evidence>
<dbReference type="EMBL" id="BAABEY010000011">
    <property type="protein sequence ID" value="GAA4434494.1"/>
    <property type="molecule type" value="Genomic_DNA"/>
</dbReference>
<reference evidence="2" key="1">
    <citation type="journal article" date="2019" name="Int. J. Syst. Evol. Microbiol.">
        <title>The Global Catalogue of Microorganisms (GCM) 10K type strain sequencing project: providing services to taxonomists for standard genome sequencing and annotation.</title>
        <authorList>
            <consortium name="The Broad Institute Genomics Platform"/>
            <consortium name="The Broad Institute Genome Sequencing Center for Infectious Disease"/>
            <person name="Wu L."/>
            <person name="Ma J."/>
        </authorList>
    </citation>
    <scope>NUCLEOTIDE SEQUENCE [LARGE SCALE GENOMIC DNA]</scope>
    <source>
        <strain evidence="2">JCM 31920</strain>
    </source>
</reference>
<keyword evidence="2" id="KW-1185">Reference proteome</keyword>
<gene>
    <name evidence="1" type="ORF">GCM10023091_09520</name>
</gene>
<dbReference type="Proteomes" id="UP001501508">
    <property type="component" value="Unassembled WGS sequence"/>
</dbReference>
<dbReference type="InterPro" id="IPR038636">
    <property type="entry name" value="Wzi_sf"/>
</dbReference>
<sequence>MQDFKYLNSVKKQKSASQNKTEGRCADFIRKTLSVTWTLLLVIYAGPSFSVGLSSTDTLSAGRQYNYSFGLGGIIASDATPFWLRTNQFGVIPLKGPVLLPSAAIFSDYVHSKKWDWGFHLEAVGNIGNQSTLIIPEAHLKGRWGKLEIFAGRKRHIVGLLGDSLNTSGSYIQSGNSLPLPMVQIGFTDYATIFNGLLGFRGNYAHGWFSANPITKGHFLHQKSLYIRIGKPKWPVRLYGGFNHNVQWGGTIVMANKWHAPGQTTYPSKLIDYWYVISGKRIPTFGYVNPDEYDAIDRGNRIGNHLGTVDFALEIRLPKWTLMGYKQFVYDDGSLFQRINLTDGLHGLAFKNRNPEGIRGFSLSGITLEYLQTSNQGGAHFDLDGGTRGSDNYFNHMQYYGWVQAGNTVGTPFIIPSTHSLPSLINPLNPYFFSANNRVQMVHLGLNGRINKMLFLAKLSFSHNLGMYDRPFPSAANQFSGLMRFELPVNLRKAGCIHYTLSVGHDQGDLYRNSFGAFLGIVKKGRL</sequence>
<protein>
    <submittedName>
        <fullName evidence="1">Capsule assembly Wzi family protein</fullName>
    </submittedName>
</protein>
<proteinExistence type="predicted"/>
<name>A0ABP8LU38_9BACT</name>
<evidence type="ECO:0000313" key="1">
    <source>
        <dbReference type="EMBL" id="GAA4434494.1"/>
    </source>
</evidence>
<accession>A0ABP8LU38</accession>
<organism evidence="1 2">
    <name type="scientific">Ravibacter arvi</name>
    <dbReference type="NCBI Taxonomy" id="2051041"/>
    <lineage>
        <taxon>Bacteria</taxon>
        <taxon>Pseudomonadati</taxon>
        <taxon>Bacteroidota</taxon>
        <taxon>Cytophagia</taxon>
        <taxon>Cytophagales</taxon>
        <taxon>Spirosomataceae</taxon>
        <taxon>Ravibacter</taxon>
    </lineage>
</organism>
<dbReference type="Gene3D" id="2.40.160.130">
    <property type="entry name" value="Capsule assembly protein Wzi"/>
    <property type="match status" value="1"/>
</dbReference>